<evidence type="ECO:0000313" key="3">
    <source>
        <dbReference type="Proteomes" id="UP000006591"/>
    </source>
</evidence>
<dbReference type="HOGENOM" id="CLU_2744356_0_0_1"/>
<dbReference type="PROSITE" id="PS51257">
    <property type="entry name" value="PROKAR_LIPOPROTEIN"/>
    <property type="match status" value="1"/>
</dbReference>
<protein>
    <submittedName>
        <fullName evidence="2">Uncharacterized protein</fullName>
    </submittedName>
</protein>
<sequence length="71" mass="7895">MEMGSKPSLVVGLFGSCTLQLNMPCSDRVGRTQNPPNQILFIFFGGGISTYMYVMTSRTSFHMSNMSHLKN</sequence>
<dbReference type="Gramene" id="ONIVA09G14040.1">
    <property type="protein sequence ID" value="ONIVA09G14040.1"/>
    <property type="gene ID" value="ONIVA09G14040"/>
</dbReference>
<organism evidence="2">
    <name type="scientific">Oryza nivara</name>
    <name type="common">Indian wild rice</name>
    <name type="synonym">Oryza sativa f. spontanea</name>
    <dbReference type="NCBI Taxonomy" id="4536"/>
    <lineage>
        <taxon>Eukaryota</taxon>
        <taxon>Viridiplantae</taxon>
        <taxon>Streptophyta</taxon>
        <taxon>Embryophyta</taxon>
        <taxon>Tracheophyta</taxon>
        <taxon>Spermatophyta</taxon>
        <taxon>Magnoliopsida</taxon>
        <taxon>Liliopsida</taxon>
        <taxon>Poales</taxon>
        <taxon>Poaceae</taxon>
        <taxon>BOP clade</taxon>
        <taxon>Oryzoideae</taxon>
        <taxon>Oryzeae</taxon>
        <taxon>Oryzinae</taxon>
        <taxon>Oryza</taxon>
    </lineage>
</organism>
<dbReference type="AlphaFoldDB" id="A0A0E0IL34"/>
<keyword evidence="1" id="KW-0812">Transmembrane</keyword>
<dbReference type="Proteomes" id="UP000006591">
    <property type="component" value="Chromosome 9"/>
</dbReference>
<keyword evidence="3" id="KW-1185">Reference proteome</keyword>
<keyword evidence="1" id="KW-1133">Transmembrane helix</keyword>
<accession>A0A0E0IL34</accession>
<feature type="transmembrane region" description="Helical" evidence="1">
    <location>
        <begin position="38"/>
        <end position="56"/>
    </location>
</feature>
<proteinExistence type="predicted"/>
<dbReference type="EnsemblPlants" id="ONIVA09G14040.1">
    <property type="protein sequence ID" value="ONIVA09G14040.1"/>
    <property type="gene ID" value="ONIVA09G14040"/>
</dbReference>
<evidence type="ECO:0000256" key="1">
    <source>
        <dbReference type="SAM" id="Phobius"/>
    </source>
</evidence>
<reference evidence="2" key="1">
    <citation type="submission" date="2015-04" db="UniProtKB">
        <authorList>
            <consortium name="EnsemblPlants"/>
        </authorList>
    </citation>
    <scope>IDENTIFICATION</scope>
    <source>
        <strain evidence="2">SL10</strain>
    </source>
</reference>
<evidence type="ECO:0000313" key="2">
    <source>
        <dbReference type="EnsemblPlants" id="ONIVA09G14040.1"/>
    </source>
</evidence>
<name>A0A0E0IL34_ORYNI</name>
<reference evidence="2" key="2">
    <citation type="submission" date="2018-04" db="EMBL/GenBank/DDBJ databases">
        <title>OnivRS2 (Oryza nivara Reference Sequence Version 2).</title>
        <authorList>
            <person name="Zhang J."/>
            <person name="Kudrna D."/>
            <person name="Lee S."/>
            <person name="Talag J."/>
            <person name="Rajasekar S."/>
            <person name="Welchert J."/>
            <person name="Hsing Y.-I."/>
            <person name="Wing R.A."/>
        </authorList>
    </citation>
    <scope>NUCLEOTIDE SEQUENCE [LARGE SCALE GENOMIC DNA]</scope>
    <source>
        <strain evidence="2">SL10</strain>
    </source>
</reference>
<keyword evidence="1" id="KW-0472">Membrane</keyword>